<protein>
    <submittedName>
        <fullName evidence="1">Uncharacterized protein</fullName>
    </submittedName>
</protein>
<dbReference type="EMBL" id="JAHRIQ010112881">
    <property type="protein sequence ID" value="MEQ2257727.1"/>
    <property type="molecule type" value="Genomic_DNA"/>
</dbReference>
<dbReference type="Proteomes" id="UP001482620">
    <property type="component" value="Unassembled WGS sequence"/>
</dbReference>
<reference evidence="1 2" key="1">
    <citation type="submission" date="2021-06" db="EMBL/GenBank/DDBJ databases">
        <authorList>
            <person name="Palmer J.M."/>
        </authorList>
    </citation>
    <scope>NUCLEOTIDE SEQUENCE [LARGE SCALE GENOMIC DNA]</scope>
    <source>
        <strain evidence="2">if_2019</strain>
        <tissue evidence="1">Muscle</tissue>
    </source>
</reference>
<gene>
    <name evidence="1" type="ORF">ILYODFUR_037742</name>
</gene>
<evidence type="ECO:0000313" key="1">
    <source>
        <dbReference type="EMBL" id="MEQ2257727.1"/>
    </source>
</evidence>
<name>A0ABV0VLX9_9TELE</name>
<proteinExistence type="predicted"/>
<comment type="caution">
    <text evidence="1">The sequence shown here is derived from an EMBL/GenBank/DDBJ whole genome shotgun (WGS) entry which is preliminary data.</text>
</comment>
<accession>A0ABV0VLX9</accession>
<organism evidence="1 2">
    <name type="scientific">Ilyodon furcidens</name>
    <name type="common">goldbreast splitfin</name>
    <dbReference type="NCBI Taxonomy" id="33524"/>
    <lineage>
        <taxon>Eukaryota</taxon>
        <taxon>Metazoa</taxon>
        <taxon>Chordata</taxon>
        <taxon>Craniata</taxon>
        <taxon>Vertebrata</taxon>
        <taxon>Euteleostomi</taxon>
        <taxon>Actinopterygii</taxon>
        <taxon>Neopterygii</taxon>
        <taxon>Teleostei</taxon>
        <taxon>Neoteleostei</taxon>
        <taxon>Acanthomorphata</taxon>
        <taxon>Ovalentaria</taxon>
        <taxon>Atherinomorphae</taxon>
        <taxon>Cyprinodontiformes</taxon>
        <taxon>Goodeidae</taxon>
        <taxon>Ilyodon</taxon>
    </lineage>
</organism>
<keyword evidence="2" id="KW-1185">Reference proteome</keyword>
<sequence>MLQYTTTELQKFSNWIIQWCNSTIKQLGLQHQPVYIHRGSLRTLTSILLTLFPLSGLQYPLYYPLPHQQSSSALGNHSHGNAEAELHSRQAGKRGVDFDLAVAMAETNWFKIYQN</sequence>
<evidence type="ECO:0000313" key="2">
    <source>
        <dbReference type="Proteomes" id="UP001482620"/>
    </source>
</evidence>